<name>A0A4R6Z0G4_9GAMM</name>
<sequence length="1007" mass="109119">MPGPLRLLLHCLLPALLAGLCTTVAAAAPERQFRHTAWSVERGAPADIWALAQDRDGFLWLGTGNGLYRFDGVGFVRRLPAAGDTLTTRNITALHSSGDGSLWMGFFYGGTAVLRGDTLQRYGSAEGFPDGMVLALAQTRDGRLWAASRGGLVRFDGQRWQTVGREMNYPGKRADALLLDRDGRLWVATDEALVFLDAAGTQFEHSGIAVGKDAALAQAPDGRIWLSDGLYGTRPLPASAAEPPPPPPPRTRFGQAKRLLFDRQGRLWGSDANRGGIYRVADPARIADGQSLRSDDVDSFFGTKDGLTSDIAVPLLQDAEGSVWAGTNLGLNSFHVNNVTSPAEFQAMADLSFSLAGGNGEVWIANNGRLAQVTRDGVQEVLRGLPPIVGALYDGAGQLWLEEPDGLLRYHDGRLDKVALPPATTTDDIRALAGDGHGGLWAAFSRHGIHRWSEGRWTALQAVAELQGRTPTALASDAAGGLWLGHARDALARIDSGGQRLYGKADGLAVGLVSVIDASSAQVLVGGEAGLARLHGQRFQSLHLDDADLLSGISGIVRRDNGDLWLNTINGVVRVDAAEAERAFADPAYRAHYRLFDFRDGLRGVARQASITGTAAVDAAGRLWFVTNQGAAWIAPDAIASNQLPPQVLIESVVAGGVRHAARTALQLPAGSTNLRIAYTATSLAAPERVQFRYRLDGVDEQWQDAGNRREGFYTNLDPGHYRFRVIAANEDGLWNEQGASLDFQIAPRFYQRGWFYALCALFALAAALRFYFWRLHLAAEKIRQRFADRLGERERIARDLHDTLLQGIQGLLLRLQSLAAGLAPDDPRRRQLDQAVDQARVMLVEGRDKIVALRAGDTDNESFAAAVRSLGASIAAAQADPAHFDVSVSGNEQPICPPVCEELLALVREGLRNAFVHAQAERIAVLVAYEAHTLRVRIQDDGRGIAEEILRQRRRDGHWGLVGMHERAERLGGTLSIRNRQEGGSEIVLTVPRQIVFGEGGRKPLP</sequence>
<dbReference type="InterPro" id="IPR013783">
    <property type="entry name" value="Ig-like_fold"/>
</dbReference>
<dbReference type="InterPro" id="IPR003594">
    <property type="entry name" value="HATPase_dom"/>
</dbReference>
<dbReference type="Gene3D" id="2.130.10.10">
    <property type="entry name" value="YVTN repeat-like/Quinoprotein amine dehydrogenase"/>
    <property type="match status" value="3"/>
</dbReference>
<feature type="chain" id="PRO_5020965014" evidence="5">
    <location>
        <begin position="28"/>
        <end position="1007"/>
    </location>
</feature>
<keyword evidence="8" id="KW-1185">Reference proteome</keyword>
<dbReference type="InterPro" id="IPR011123">
    <property type="entry name" value="Y_Y_Y"/>
</dbReference>
<comment type="caution">
    <text evidence="7">The sequence shown here is derived from an EMBL/GenBank/DDBJ whole genome shotgun (WGS) entry which is preliminary data.</text>
</comment>
<keyword evidence="4" id="KW-1133">Transmembrane helix</keyword>
<dbReference type="SUPFAM" id="SSF55874">
    <property type="entry name" value="ATPase domain of HSP90 chaperone/DNA topoisomerase II/histidine kinase"/>
    <property type="match status" value="1"/>
</dbReference>
<dbReference type="PANTHER" id="PTHR24421:SF62">
    <property type="entry name" value="SENSORY TRANSDUCTION HISTIDINE KINASE"/>
    <property type="match status" value="1"/>
</dbReference>
<evidence type="ECO:0000313" key="8">
    <source>
        <dbReference type="Proteomes" id="UP000295293"/>
    </source>
</evidence>
<dbReference type="CDD" id="cd16917">
    <property type="entry name" value="HATPase_UhpB-NarQ-NarX-like"/>
    <property type="match status" value="1"/>
</dbReference>
<evidence type="ECO:0000256" key="2">
    <source>
        <dbReference type="ARBA" id="ARBA00022777"/>
    </source>
</evidence>
<dbReference type="InterPro" id="IPR050482">
    <property type="entry name" value="Sensor_HK_TwoCompSys"/>
</dbReference>
<keyword evidence="4" id="KW-0472">Membrane</keyword>
<dbReference type="Pfam" id="PF07495">
    <property type="entry name" value="Y_Y_Y"/>
    <property type="match status" value="1"/>
</dbReference>
<dbReference type="InterPro" id="IPR036890">
    <property type="entry name" value="HATPase_C_sf"/>
</dbReference>
<proteinExistence type="predicted"/>
<accession>A0A4R6Z0G4</accession>
<dbReference type="SMART" id="SM00387">
    <property type="entry name" value="HATPase_c"/>
    <property type="match status" value="1"/>
</dbReference>
<dbReference type="Pfam" id="PF02518">
    <property type="entry name" value="HATPase_c"/>
    <property type="match status" value="1"/>
</dbReference>
<dbReference type="Gene3D" id="1.20.5.1930">
    <property type="match status" value="1"/>
</dbReference>
<dbReference type="SUPFAM" id="SSF63829">
    <property type="entry name" value="Calcium-dependent phosphotriesterase"/>
    <property type="match status" value="3"/>
</dbReference>
<dbReference type="InterPro" id="IPR005467">
    <property type="entry name" value="His_kinase_dom"/>
</dbReference>
<dbReference type="InterPro" id="IPR011110">
    <property type="entry name" value="Reg_prop"/>
</dbReference>
<organism evidence="7 8">
    <name type="scientific">Tahibacter aquaticus</name>
    <dbReference type="NCBI Taxonomy" id="520092"/>
    <lineage>
        <taxon>Bacteria</taxon>
        <taxon>Pseudomonadati</taxon>
        <taxon>Pseudomonadota</taxon>
        <taxon>Gammaproteobacteria</taxon>
        <taxon>Lysobacterales</taxon>
        <taxon>Rhodanobacteraceae</taxon>
        <taxon>Tahibacter</taxon>
    </lineage>
</organism>
<dbReference type="EMBL" id="SNZH01000005">
    <property type="protein sequence ID" value="TDR45010.1"/>
    <property type="molecule type" value="Genomic_DNA"/>
</dbReference>
<gene>
    <name evidence="7" type="ORF">DFR29_105193</name>
</gene>
<evidence type="ECO:0000259" key="6">
    <source>
        <dbReference type="PROSITE" id="PS50109"/>
    </source>
</evidence>
<dbReference type="InterPro" id="IPR015943">
    <property type="entry name" value="WD40/YVTN_repeat-like_dom_sf"/>
</dbReference>
<dbReference type="RefSeq" id="WP_243746017.1">
    <property type="nucleotide sequence ID" value="NZ_SNZH01000005.1"/>
</dbReference>
<dbReference type="PROSITE" id="PS50109">
    <property type="entry name" value="HIS_KIN"/>
    <property type="match status" value="1"/>
</dbReference>
<dbReference type="GO" id="GO:0046983">
    <property type="term" value="F:protein dimerization activity"/>
    <property type="evidence" value="ECO:0007669"/>
    <property type="project" value="InterPro"/>
</dbReference>
<dbReference type="GO" id="GO:0000155">
    <property type="term" value="F:phosphorelay sensor kinase activity"/>
    <property type="evidence" value="ECO:0007669"/>
    <property type="project" value="InterPro"/>
</dbReference>
<keyword evidence="2" id="KW-0418">Kinase</keyword>
<keyword evidence="4" id="KW-0812">Transmembrane</keyword>
<dbReference type="Gene3D" id="3.30.565.10">
    <property type="entry name" value="Histidine kinase-like ATPase, C-terminal domain"/>
    <property type="match status" value="1"/>
</dbReference>
<evidence type="ECO:0000256" key="1">
    <source>
        <dbReference type="ARBA" id="ARBA00022679"/>
    </source>
</evidence>
<feature type="domain" description="Histidine kinase" evidence="6">
    <location>
        <begin position="903"/>
        <end position="996"/>
    </location>
</feature>
<evidence type="ECO:0000256" key="3">
    <source>
        <dbReference type="ARBA" id="ARBA00023012"/>
    </source>
</evidence>
<evidence type="ECO:0000313" key="7">
    <source>
        <dbReference type="EMBL" id="TDR45010.1"/>
    </source>
</evidence>
<dbReference type="AlphaFoldDB" id="A0A4R6Z0G4"/>
<evidence type="ECO:0000256" key="4">
    <source>
        <dbReference type="SAM" id="Phobius"/>
    </source>
</evidence>
<keyword evidence="1" id="KW-0808">Transferase</keyword>
<feature type="signal peptide" evidence="5">
    <location>
        <begin position="1"/>
        <end position="27"/>
    </location>
</feature>
<reference evidence="7 8" key="1">
    <citation type="submission" date="2019-03" db="EMBL/GenBank/DDBJ databases">
        <title>Genomic Encyclopedia of Type Strains, Phase IV (KMG-IV): sequencing the most valuable type-strain genomes for metagenomic binning, comparative biology and taxonomic classification.</title>
        <authorList>
            <person name="Goeker M."/>
        </authorList>
    </citation>
    <scope>NUCLEOTIDE SEQUENCE [LARGE SCALE GENOMIC DNA]</scope>
    <source>
        <strain evidence="7 8">DSM 21667</strain>
    </source>
</reference>
<keyword evidence="5" id="KW-0732">Signal</keyword>
<dbReference type="Pfam" id="PF07730">
    <property type="entry name" value="HisKA_3"/>
    <property type="match status" value="1"/>
</dbReference>
<dbReference type="Pfam" id="PF07494">
    <property type="entry name" value="Reg_prop"/>
    <property type="match status" value="1"/>
</dbReference>
<dbReference type="Gene3D" id="2.60.40.10">
    <property type="entry name" value="Immunoglobulins"/>
    <property type="match status" value="1"/>
</dbReference>
<dbReference type="PANTHER" id="PTHR24421">
    <property type="entry name" value="NITRATE/NITRITE SENSOR PROTEIN NARX-RELATED"/>
    <property type="match status" value="1"/>
</dbReference>
<dbReference type="GO" id="GO:0016020">
    <property type="term" value="C:membrane"/>
    <property type="evidence" value="ECO:0007669"/>
    <property type="project" value="InterPro"/>
</dbReference>
<evidence type="ECO:0000256" key="5">
    <source>
        <dbReference type="SAM" id="SignalP"/>
    </source>
</evidence>
<protein>
    <submittedName>
        <fullName evidence="7">Two component regulator with propeller domain</fullName>
    </submittedName>
</protein>
<dbReference type="InterPro" id="IPR011712">
    <property type="entry name" value="Sig_transdc_His_kin_sub3_dim/P"/>
</dbReference>
<keyword evidence="3" id="KW-0902">Two-component regulatory system</keyword>
<dbReference type="Proteomes" id="UP000295293">
    <property type="component" value="Unassembled WGS sequence"/>
</dbReference>
<feature type="transmembrane region" description="Helical" evidence="4">
    <location>
        <begin position="754"/>
        <end position="774"/>
    </location>
</feature>